<evidence type="ECO:0000313" key="3">
    <source>
        <dbReference type="Proteomes" id="UP001151760"/>
    </source>
</evidence>
<feature type="region of interest" description="Disordered" evidence="1">
    <location>
        <begin position="163"/>
        <end position="213"/>
    </location>
</feature>
<keyword evidence="3" id="KW-1185">Reference proteome</keyword>
<reference evidence="2" key="1">
    <citation type="journal article" date="2022" name="Int. J. Mol. Sci.">
        <title>Draft Genome of Tanacetum Coccineum: Genomic Comparison of Closely Related Tanacetum-Family Plants.</title>
        <authorList>
            <person name="Yamashiro T."/>
            <person name="Shiraishi A."/>
            <person name="Nakayama K."/>
            <person name="Satake H."/>
        </authorList>
    </citation>
    <scope>NUCLEOTIDE SEQUENCE</scope>
</reference>
<accession>A0ABQ4XRX2</accession>
<feature type="compositionally biased region" description="Acidic residues" evidence="1">
    <location>
        <begin position="163"/>
        <end position="172"/>
    </location>
</feature>
<sequence>MTEHPDISRRVHDDYHRFKNDDLVKNIFNSKKNKDGAGMKIPDWMLTEEMKLTDHYKMHAVVFRSPNPVTIKGESSAPRKSTVIRVHVPRRQDPETPIPTAADIDVTNLDETIQISIATQRNAFMNDIFNIQEDPGTRIELGSYKESPEVEIDIDLVIINANDEEEESAGDEFELKRREKGKGIEETRDTPPTTPIRSPRTHIAHLSSDKETL</sequence>
<protein>
    <submittedName>
        <fullName evidence="2">Uncharacterized protein</fullName>
    </submittedName>
</protein>
<evidence type="ECO:0000313" key="2">
    <source>
        <dbReference type="EMBL" id="GJS67473.1"/>
    </source>
</evidence>
<organism evidence="2 3">
    <name type="scientific">Tanacetum coccineum</name>
    <dbReference type="NCBI Taxonomy" id="301880"/>
    <lineage>
        <taxon>Eukaryota</taxon>
        <taxon>Viridiplantae</taxon>
        <taxon>Streptophyta</taxon>
        <taxon>Embryophyta</taxon>
        <taxon>Tracheophyta</taxon>
        <taxon>Spermatophyta</taxon>
        <taxon>Magnoliopsida</taxon>
        <taxon>eudicotyledons</taxon>
        <taxon>Gunneridae</taxon>
        <taxon>Pentapetalae</taxon>
        <taxon>asterids</taxon>
        <taxon>campanulids</taxon>
        <taxon>Asterales</taxon>
        <taxon>Asteraceae</taxon>
        <taxon>Asteroideae</taxon>
        <taxon>Anthemideae</taxon>
        <taxon>Anthemidinae</taxon>
        <taxon>Tanacetum</taxon>
    </lineage>
</organism>
<proteinExistence type="predicted"/>
<feature type="compositionally biased region" description="Basic and acidic residues" evidence="1">
    <location>
        <begin position="173"/>
        <end position="189"/>
    </location>
</feature>
<name>A0ABQ4XRX2_9ASTR</name>
<dbReference type="EMBL" id="BQNB010009720">
    <property type="protein sequence ID" value="GJS67473.1"/>
    <property type="molecule type" value="Genomic_DNA"/>
</dbReference>
<comment type="caution">
    <text evidence="2">The sequence shown here is derived from an EMBL/GenBank/DDBJ whole genome shotgun (WGS) entry which is preliminary data.</text>
</comment>
<reference evidence="2" key="2">
    <citation type="submission" date="2022-01" db="EMBL/GenBank/DDBJ databases">
        <authorList>
            <person name="Yamashiro T."/>
            <person name="Shiraishi A."/>
            <person name="Satake H."/>
            <person name="Nakayama K."/>
        </authorList>
    </citation>
    <scope>NUCLEOTIDE SEQUENCE</scope>
</reference>
<gene>
    <name evidence="2" type="ORF">Tco_0682037</name>
</gene>
<evidence type="ECO:0000256" key="1">
    <source>
        <dbReference type="SAM" id="MobiDB-lite"/>
    </source>
</evidence>
<dbReference type="Proteomes" id="UP001151760">
    <property type="component" value="Unassembled WGS sequence"/>
</dbReference>